<protein>
    <submittedName>
        <fullName evidence="1">Uncharacterized protein</fullName>
    </submittedName>
</protein>
<gene>
    <name evidence="1" type="ORF">GCM10010466_38230</name>
</gene>
<sequence length="119" mass="13314">MNGLTRSARLTLDEAFSPVDAADELRGELRRLGITADVIDGYGLAVVSVWTGLAVWSDGCRFWWRTGGWDARRGRAVYAWHSAMEPGRAARRVAFRYAELVRTHPMPEVNGQARDALPR</sequence>
<keyword evidence="2" id="KW-1185">Reference proteome</keyword>
<evidence type="ECO:0000313" key="2">
    <source>
        <dbReference type="Proteomes" id="UP001500320"/>
    </source>
</evidence>
<accession>A0ABP6NER7</accession>
<reference evidence="2" key="1">
    <citation type="journal article" date="2019" name="Int. J. Syst. Evol. Microbiol.">
        <title>The Global Catalogue of Microorganisms (GCM) 10K type strain sequencing project: providing services to taxonomists for standard genome sequencing and annotation.</title>
        <authorList>
            <consortium name="The Broad Institute Genomics Platform"/>
            <consortium name="The Broad Institute Genome Sequencing Center for Infectious Disease"/>
            <person name="Wu L."/>
            <person name="Ma J."/>
        </authorList>
    </citation>
    <scope>NUCLEOTIDE SEQUENCE [LARGE SCALE GENOMIC DNA]</scope>
    <source>
        <strain evidence="2">JCM 9373</strain>
    </source>
</reference>
<dbReference type="RefSeq" id="WP_344861347.1">
    <property type="nucleotide sequence ID" value="NZ_BAAAUT010000030.1"/>
</dbReference>
<dbReference type="EMBL" id="BAAAUT010000030">
    <property type="protein sequence ID" value="GAA3143613.1"/>
    <property type="molecule type" value="Genomic_DNA"/>
</dbReference>
<evidence type="ECO:0000313" key="1">
    <source>
        <dbReference type="EMBL" id="GAA3143613.1"/>
    </source>
</evidence>
<proteinExistence type="predicted"/>
<dbReference type="Proteomes" id="UP001500320">
    <property type="component" value="Unassembled WGS sequence"/>
</dbReference>
<name>A0ABP6NER7_9ACTN</name>
<organism evidence="1 2">
    <name type="scientific">Planomonospora alba</name>
    <dbReference type="NCBI Taxonomy" id="161354"/>
    <lineage>
        <taxon>Bacteria</taxon>
        <taxon>Bacillati</taxon>
        <taxon>Actinomycetota</taxon>
        <taxon>Actinomycetes</taxon>
        <taxon>Streptosporangiales</taxon>
        <taxon>Streptosporangiaceae</taxon>
        <taxon>Planomonospora</taxon>
    </lineage>
</organism>
<comment type="caution">
    <text evidence="1">The sequence shown here is derived from an EMBL/GenBank/DDBJ whole genome shotgun (WGS) entry which is preliminary data.</text>
</comment>